<keyword evidence="5" id="KW-0498">Mitosis</keyword>
<evidence type="ECO:0000256" key="9">
    <source>
        <dbReference type="ARBA" id="ARBA00023328"/>
    </source>
</evidence>
<keyword evidence="4" id="KW-0132">Cell division</keyword>
<keyword evidence="8" id="KW-0131">Cell cycle</keyword>
<evidence type="ECO:0000256" key="6">
    <source>
        <dbReference type="ARBA" id="ARBA00022838"/>
    </source>
</evidence>
<comment type="subcellular location">
    <subcellularLocation>
        <location evidence="2">Chromosome</location>
        <location evidence="2">Centromere</location>
        <location evidence="2">Kinetochore</location>
    </subcellularLocation>
    <subcellularLocation>
        <location evidence="1">Nucleus</location>
    </subcellularLocation>
</comment>
<name>A0A0M8MKU6_9BASI</name>
<reference evidence="11 12" key="1">
    <citation type="submission" date="2015-07" db="EMBL/GenBank/DDBJ databases">
        <title>Draft Genome Sequence of Malassezia furfur CBS1878 and Malassezia pachydermatis CBS1879.</title>
        <authorList>
            <person name="Triana S."/>
            <person name="Ohm R."/>
            <person name="Gonzalez A."/>
            <person name="DeCock H."/>
            <person name="Restrepo S."/>
            <person name="Celis A."/>
        </authorList>
    </citation>
    <scope>NUCLEOTIDE SEQUENCE [LARGE SCALE GENOMIC DNA]</scope>
    <source>
        <strain evidence="11 12">CBS 1879</strain>
    </source>
</reference>
<dbReference type="InterPro" id="IPR007128">
    <property type="entry name" value="PMF1/Nnf1"/>
</dbReference>
<accession>A0A0M8MKU6</accession>
<keyword evidence="7" id="KW-0539">Nucleus</keyword>
<evidence type="ECO:0000313" key="11">
    <source>
        <dbReference type="EMBL" id="KOS14506.1"/>
    </source>
</evidence>
<evidence type="ECO:0000256" key="3">
    <source>
        <dbReference type="ARBA" id="ARBA00022454"/>
    </source>
</evidence>
<sequence>MASTPGNQERLDRMRAALDKFLGLIDHKATAKNFAHALPHLEAVAAEKARLQFIQDLKTAIQDDLEGLIVKYELGPRLAELEALTQEADERQRHAHAPTSAELKDVWRPTIDIATAIRARVSAEQAPRIAALEAELAELQAANAASEARIASMEAETQAAQDQVSRSFTLLDELLHAISMQAPEDEKALRATLDTLLQDTRPVS</sequence>
<dbReference type="VEuPathDB" id="FungiDB:Malapachy_0910"/>
<dbReference type="GO" id="GO:0000444">
    <property type="term" value="C:MIS12/MIND type complex"/>
    <property type="evidence" value="ECO:0007669"/>
    <property type="project" value="InterPro"/>
</dbReference>
<dbReference type="GO" id="GO:0005634">
    <property type="term" value="C:nucleus"/>
    <property type="evidence" value="ECO:0007669"/>
    <property type="project" value="UniProtKB-SubCell"/>
</dbReference>
<evidence type="ECO:0000256" key="8">
    <source>
        <dbReference type="ARBA" id="ARBA00023306"/>
    </source>
</evidence>
<evidence type="ECO:0000256" key="10">
    <source>
        <dbReference type="SAM" id="Coils"/>
    </source>
</evidence>
<evidence type="ECO:0008006" key="13">
    <source>
        <dbReference type="Google" id="ProtNLM"/>
    </source>
</evidence>
<dbReference type="GO" id="GO:0007059">
    <property type="term" value="P:chromosome segregation"/>
    <property type="evidence" value="ECO:0007669"/>
    <property type="project" value="TreeGrafter"/>
</dbReference>
<organism evidence="11 12">
    <name type="scientific">Malassezia pachydermatis</name>
    <dbReference type="NCBI Taxonomy" id="77020"/>
    <lineage>
        <taxon>Eukaryota</taxon>
        <taxon>Fungi</taxon>
        <taxon>Dikarya</taxon>
        <taxon>Basidiomycota</taxon>
        <taxon>Ustilaginomycotina</taxon>
        <taxon>Malasseziomycetes</taxon>
        <taxon>Malasseziales</taxon>
        <taxon>Malasseziaceae</taxon>
        <taxon>Malassezia</taxon>
    </lineage>
</organism>
<comment type="caution">
    <text evidence="11">The sequence shown here is derived from an EMBL/GenBank/DDBJ whole genome shotgun (WGS) entry which is preliminary data.</text>
</comment>
<dbReference type="PANTHER" id="PTHR15459:SF3">
    <property type="entry name" value="POLYAMINE-MODULATED FACTOR 1"/>
    <property type="match status" value="1"/>
</dbReference>
<evidence type="ECO:0000313" key="12">
    <source>
        <dbReference type="Proteomes" id="UP000037751"/>
    </source>
</evidence>
<evidence type="ECO:0000256" key="4">
    <source>
        <dbReference type="ARBA" id="ARBA00022618"/>
    </source>
</evidence>
<dbReference type="EMBL" id="LGAV01000003">
    <property type="protein sequence ID" value="KOS14506.1"/>
    <property type="molecule type" value="Genomic_DNA"/>
</dbReference>
<keyword evidence="12" id="KW-1185">Reference proteome</keyword>
<dbReference type="GO" id="GO:0051301">
    <property type="term" value="P:cell division"/>
    <property type="evidence" value="ECO:0007669"/>
    <property type="project" value="UniProtKB-KW"/>
</dbReference>
<evidence type="ECO:0000256" key="5">
    <source>
        <dbReference type="ARBA" id="ARBA00022776"/>
    </source>
</evidence>
<dbReference type="PANTHER" id="PTHR15459">
    <property type="entry name" value="POLYAMINE-MODULATED FACTOR 1"/>
    <property type="match status" value="1"/>
</dbReference>
<evidence type="ECO:0000256" key="2">
    <source>
        <dbReference type="ARBA" id="ARBA00004629"/>
    </source>
</evidence>
<dbReference type="Pfam" id="PF03980">
    <property type="entry name" value="Nnf1"/>
    <property type="match status" value="1"/>
</dbReference>
<keyword evidence="9" id="KW-0137">Centromere</keyword>
<proteinExistence type="predicted"/>
<evidence type="ECO:0000256" key="1">
    <source>
        <dbReference type="ARBA" id="ARBA00004123"/>
    </source>
</evidence>
<keyword evidence="3" id="KW-0158">Chromosome</keyword>
<protein>
    <recommendedName>
        <fullName evidence="13">Nnf1-domain-containing protein</fullName>
    </recommendedName>
</protein>
<dbReference type="Proteomes" id="UP000037751">
    <property type="component" value="Unassembled WGS sequence"/>
</dbReference>
<dbReference type="AlphaFoldDB" id="A0A0M8MKU6"/>
<evidence type="ECO:0000256" key="7">
    <source>
        <dbReference type="ARBA" id="ARBA00023242"/>
    </source>
</evidence>
<keyword evidence="10" id="KW-0175">Coiled coil</keyword>
<gene>
    <name evidence="11" type="ORF">Malapachy_0910</name>
</gene>
<dbReference type="RefSeq" id="XP_017992138.1">
    <property type="nucleotide sequence ID" value="XM_018135422.1"/>
</dbReference>
<keyword evidence="6" id="KW-0995">Kinetochore</keyword>
<dbReference type="OrthoDB" id="3360966at2759"/>
<dbReference type="GeneID" id="28727297"/>
<feature type="coiled-coil region" evidence="10">
    <location>
        <begin position="129"/>
        <end position="163"/>
    </location>
</feature>